<dbReference type="RefSeq" id="WP_377497748.1">
    <property type="nucleotide sequence ID" value="NZ_JBHMDO010000033.1"/>
</dbReference>
<dbReference type="EMBL" id="JBHMDO010000033">
    <property type="protein sequence ID" value="MFB9328447.1"/>
    <property type="molecule type" value="Genomic_DNA"/>
</dbReference>
<organism evidence="2 3">
    <name type="scientific">Paenibacillus aurantiacus</name>
    <dbReference type="NCBI Taxonomy" id="1936118"/>
    <lineage>
        <taxon>Bacteria</taxon>
        <taxon>Bacillati</taxon>
        <taxon>Bacillota</taxon>
        <taxon>Bacilli</taxon>
        <taxon>Bacillales</taxon>
        <taxon>Paenibacillaceae</taxon>
        <taxon>Paenibacillus</taxon>
    </lineage>
</organism>
<evidence type="ECO:0000256" key="1">
    <source>
        <dbReference type="SAM" id="Phobius"/>
    </source>
</evidence>
<accession>A0ABV5KWJ8</accession>
<feature type="transmembrane region" description="Helical" evidence="1">
    <location>
        <begin position="75"/>
        <end position="97"/>
    </location>
</feature>
<name>A0ABV5KWJ8_9BACL</name>
<feature type="transmembrane region" description="Helical" evidence="1">
    <location>
        <begin position="127"/>
        <end position="154"/>
    </location>
</feature>
<evidence type="ECO:0000313" key="3">
    <source>
        <dbReference type="Proteomes" id="UP001589747"/>
    </source>
</evidence>
<feature type="transmembrane region" description="Helical" evidence="1">
    <location>
        <begin position="249"/>
        <end position="269"/>
    </location>
</feature>
<evidence type="ECO:0008006" key="4">
    <source>
        <dbReference type="Google" id="ProtNLM"/>
    </source>
</evidence>
<comment type="caution">
    <text evidence="2">The sequence shown here is derived from an EMBL/GenBank/DDBJ whole genome shotgun (WGS) entry which is preliminary data.</text>
</comment>
<keyword evidence="1" id="KW-1133">Transmembrane helix</keyword>
<protein>
    <recommendedName>
        <fullName evidence="4">ABC-2 family transporter protein</fullName>
    </recommendedName>
</protein>
<keyword evidence="1" id="KW-0812">Transmembrane</keyword>
<keyword evidence="3" id="KW-1185">Reference proteome</keyword>
<proteinExistence type="predicted"/>
<sequence>MNRYLKLVHMEIHRFRYILAALLGFVVLVQWGALVWSARTMLAQLGEFEKYNTGFHTALADHRISYAEAIYRAQFFYSTPVIAVICSLGIYILFIWYRDWLGRNTFIYRLLILPSARSSIYLSKLSAFLVFVFAALAFQALALAIGSLIFGAVVPGDRQADSYFVDIVDATRVLEYLMPKKLADFALNYGLGIVAVLVVFTAIIIERSYRWPGIAYALGYLLACTAAAVIPILWMGMYREGAYLYKEEIVSIELAILFVIAGLSVWLGCRLLRRKITV</sequence>
<keyword evidence="1" id="KW-0472">Membrane</keyword>
<feature type="transmembrane region" description="Helical" evidence="1">
    <location>
        <begin position="217"/>
        <end position="237"/>
    </location>
</feature>
<dbReference type="Proteomes" id="UP001589747">
    <property type="component" value="Unassembled WGS sequence"/>
</dbReference>
<reference evidence="2 3" key="1">
    <citation type="submission" date="2024-09" db="EMBL/GenBank/DDBJ databases">
        <authorList>
            <person name="Sun Q."/>
            <person name="Mori K."/>
        </authorList>
    </citation>
    <scope>NUCLEOTIDE SEQUENCE [LARGE SCALE GENOMIC DNA]</scope>
    <source>
        <strain evidence="2 3">TISTR 2452</strain>
    </source>
</reference>
<gene>
    <name evidence="2" type="ORF">ACFFSY_21150</name>
</gene>
<feature type="transmembrane region" description="Helical" evidence="1">
    <location>
        <begin position="186"/>
        <end position="205"/>
    </location>
</feature>
<evidence type="ECO:0000313" key="2">
    <source>
        <dbReference type="EMBL" id="MFB9328447.1"/>
    </source>
</evidence>